<dbReference type="Pfam" id="PF00307">
    <property type="entry name" value="CH"/>
    <property type="match status" value="1"/>
</dbReference>
<evidence type="ECO:0000256" key="3">
    <source>
        <dbReference type="ARBA" id="ARBA00022490"/>
    </source>
</evidence>
<dbReference type="EMBL" id="VDEP01000001">
    <property type="protein sequence ID" value="KAA1139113.1"/>
    <property type="molecule type" value="Genomic_DNA"/>
</dbReference>
<dbReference type="PANTHER" id="PTHR10623">
    <property type="entry name" value="MICROTUBULE-ASSOCIATED PROTEIN RP/EB FAMILY MEMBER"/>
    <property type="match status" value="1"/>
</dbReference>
<accession>A0A5B0SPM6</accession>
<evidence type="ECO:0000256" key="1">
    <source>
        <dbReference type="ARBA" id="ARBA00004245"/>
    </source>
</evidence>
<dbReference type="Proteomes" id="UP000325313">
    <property type="component" value="Unassembled WGS sequence"/>
</dbReference>
<keyword evidence="7" id="KW-0206">Cytoskeleton</keyword>
<evidence type="ECO:0000256" key="4">
    <source>
        <dbReference type="ARBA" id="ARBA00022618"/>
    </source>
</evidence>
<comment type="subcellular location">
    <subcellularLocation>
        <location evidence="1">Cytoplasm</location>
        <location evidence="1">Cytoskeleton</location>
    </subcellularLocation>
</comment>
<gene>
    <name evidence="10" type="ORF">PGTUg99_036140</name>
</gene>
<dbReference type="GO" id="GO:0030473">
    <property type="term" value="P:nuclear migration along microtubule"/>
    <property type="evidence" value="ECO:0007669"/>
    <property type="project" value="UniProtKB-ARBA"/>
</dbReference>
<dbReference type="InterPro" id="IPR036872">
    <property type="entry name" value="CH_dom_sf"/>
</dbReference>
<keyword evidence="8" id="KW-0131">Cell cycle</keyword>
<dbReference type="SUPFAM" id="SSF47576">
    <property type="entry name" value="Calponin-homology domain, CH-domain"/>
    <property type="match status" value="1"/>
</dbReference>
<comment type="caution">
    <text evidence="10">The sequence shown here is derived from an EMBL/GenBank/DDBJ whole genome shotgun (WGS) entry which is preliminary data.</text>
</comment>
<keyword evidence="6" id="KW-0498">Mitosis</keyword>
<dbReference type="AlphaFoldDB" id="A0A5B0SPM6"/>
<dbReference type="GO" id="GO:0051010">
    <property type="term" value="F:microtubule plus-end binding"/>
    <property type="evidence" value="ECO:0007669"/>
    <property type="project" value="UniProtKB-ARBA"/>
</dbReference>
<name>A0A5B0SPM6_PUCGR</name>
<evidence type="ECO:0000256" key="2">
    <source>
        <dbReference type="ARBA" id="ARBA00010729"/>
    </source>
</evidence>
<dbReference type="GO" id="GO:0072686">
    <property type="term" value="C:mitotic spindle"/>
    <property type="evidence" value="ECO:0007669"/>
    <property type="project" value="UniProtKB-ARBA"/>
</dbReference>
<sequence>MTSRAELIAWVNDLLQFNYTKIEQCGSGAAYAQIIDSIYQDVPLARIKMNANQEYEYLNNFKVIQAAFKKHQIDKPVPVTALIKCKMQDNLEFLQWLKKYWDMHYPGGQYDAVARRKGAP</sequence>
<proteinExistence type="inferred from homology"/>
<dbReference type="GO" id="GO:0035372">
    <property type="term" value="P:protein localization to microtubule"/>
    <property type="evidence" value="ECO:0007669"/>
    <property type="project" value="UniProtKB-ARBA"/>
</dbReference>
<organism evidence="10 11">
    <name type="scientific">Puccinia graminis f. sp. tritici</name>
    <dbReference type="NCBI Taxonomy" id="56615"/>
    <lineage>
        <taxon>Eukaryota</taxon>
        <taxon>Fungi</taxon>
        <taxon>Dikarya</taxon>
        <taxon>Basidiomycota</taxon>
        <taxon>Pucciniomycotina</taxon>
        <taxon>Pucciniomycetes</taxon>
        <taxon>Pucciniales</taxon>
        <taxon>Pucciniaceae</taxon>
        <taxon>Puccinia</taxon>
    </lineage>
</organism>
<keyword evidence="4" id="KW-0132">Cell division</keyword>
<dbReference type="GO" id="GO:0035371">
    <property type="term" value="C:microtubule plus-end"/>
    <property type="evidence" value="ECO:0007669"/>
    <property type="project" value="UniProtKB-ARBA"/>
</dbReference>
<protein>
    <recommendedName>
        <fullName evidence="9">Calponin-homology (CH) domain-containing protein</fullName>
    </recommendedName>
</protein>
<dbReference type="InterPro" id="IPR001715">
    <property type="entry name" value="CH_dom"/>
</dbReference>
<dbReference type="FunFam" id="1.10.418.10:FF:000028">
    <property type="entry name" value="RP/EB family microtubule-associated protein"/>
    <property type="match status" value="1"/>
</dbReference>
<dbReference type="Gene3D" id="1.10.418.10">
    <property type="entry name" value="Calponin-like domain"/>
    <property type="match status" value="1"/>
</dbReference>
<comment type="similarity">
    <text evidence="2">Belongs to the MAPRE family.</text>
</comment>
<evidence type="ECO:0000259" key="9">
    <source>
        <dbReference type="PROSITE" id="PS50021"/>
    </source>
</evidence>
<evidence type="ECO:0000256" key="6">
    <source>
        <dbReference type="ARBA" id="ARBA00022776"/>
    </source>
</evidence>
<keyword evidence="3" id="KW-0963">Cytoplasm</keyword>
<evidence type="ECO:0000256" key="7">
    <source>
        <dbReference type="ARBA" id="ARBA00023212"/>
    </source>
</evidence>
<dbReference type="GO" id="GO:0051233">
    <property type="term" value="C:spindle midzone"/>
    <property type="evidence" value="ECO:0007669"/>
    <property type="project" value="UniProtKB-ARBA"/>
</dbReference>
<evidence type="ECO:0000313" key="10">
    <source>
        <dbReference type="EMBL" id="KAA1139113.1"/>
    </source>
</evidence>
<reference evidence="10 11" key="1">
    <citation type="submission" date="2019-05" db="EMBL/GenBank/DDBJ databases">
        <title>Emergence of the Ug99 lineage of the wheat stem rust pathogen through somatic hybridization.</title>
        <authorList>
            <person name="Li F."/>
            <person name="Upadhyaya N.M."/>
            <person name="Sperschneider J."/>
            <person name="Matny O."/>
            <person name="Nguyen-Phuc H."/>
            <person name="Mago R."/>
            <person name="Raley C."/>
            <person name="Miller M.E."/>
            <person name="Silverstein K.A.T."/>
            <person name="Henningsen E."/>
            <person name="Hirsch C.D."/>
            <person name="Visser B."/>
            <person name="Pretorius Z.A."/>
            <person name="Steffenson B.J."/>
            <person name="Schwessinger B."/>
            <person name="Dodds P.N."/>
            <person name="Figueroa M."/>
        </authorList>
    </citation>
    <scope>NUCLEOTIDE SEQUENCE [LARGE SCALE GENOMIC DNA]</scope>
    <source>
        <strain evidence="10 11">Ug99</strain>
    </source>
</reference>
<dbReference type="InterPro" id="IPR027328">
    <property type="entry name" value="MAPRE"/>
</dbReference>
<evidence type="ECO:0000256" key="8">
    <source>
        <dbReference type="ARBA" id="ARBA00023306"/>
    </source>
</evidence>
<dbReference type="PROSITE" id="PS50021">
    <property type="entry name" value="CH"/>
    <property type="match status" value="1"/>
</dbReference>
<keyword evidence="5" id="KW-0493">Microtubule</keyword>
<evidence type="ECO:0000256" key="5">
    <source>
        <dbReference type="ARBA" id="ARBA00022701"/>
    </source>
</evidence>
<dbReference type="GO" id="GO:0051301">
    <property type="term" value="P:cell division"/>
    <property type="evidence" value="ECO:0007669"/>
    <property type="project" value="UniProtKB-KW"/>
</dbReference>
<evidence type="ECO:0000313" key="11">
    <source>
        <dbReference type="Proteomes" id="UP000325313"/>
    </source>
</evidence>
<feature type="domain" description="Calponin-homology (CH)" evidence="9">
    <location>
        <begin position="1"/>
        <end position="102"/>
    </location>
</feature>